<dbReference type="AlphaFoldDB" id="A0A4P6XSN5"/>
<reference evidence="2" key="1">
    <citation type="submission" date="2019-03" db="EMBL/GenBank/DDBJ databases">
        <title>Snf2 controls pulcherriminic acid biosynthesis and connects pigmentation and antifungal activity of the yeast Metschnikowia pulcherrima.</title>
        <authorList>
            <person name="Gore-Lloyd D."/>
            <person name="Sumann I."/>
            <person name="Brachmann A.O."/>
            <person name="Schneeberger K."/>
            <person name="Ortiz-Merino R.A."/>
            <person name="Moreno-Beltran M."/>
            <person name="Schlaefli M."/>
            <person name="Kirner P."/>
            <person name="Santos Kron A."/>
            <person name="Wolfe K.H."/>
            <person name="Piel J."/>
            <person name="Ahrens C.H."/>
            <person name="Henk D."/>
            <person name="Freimoser F.M."/>
        </authorList>
    </citation>
    <scope>NUCLEOTIDE SEQUENCE [LARGE SCALE GENOMIC DNA]</scope>
    <source>
        <strain evidence="2">APC 1.2</strain>
    </source>
</reference>
<evidence type="ECO:0000313" key="1">
    <source>
        <dbReference type="EMBL" id="QBM89396.1"/>
    </source>
</evidence>
<dbReference type="InterPro" id="IPR012917">
    <property type="entry name" value="DUF3294"/>
</dbReference>
<dbReference type="GO" id="GO:0005840">
    <property type="term" value="C:ribosome"/>
    <property type="evidence" value="ECO:0007669"/>
    <property type="project" value="UniProtKB-KW"/>
</dbReference>
<organism evidence="1 2">
    <name type="scientific">Metschnikowia aff. pulcherrima</name>
    <dbReference type="NCBI Taxonomy" id="2163413"/>
    <lineage>
        <taxon>Eukaryota</taxon>
        <taxon>Fungi</taxon>
        <taxon>Dikarya</taxon>
        <taxon>Ascomycota</taxon>
        <taxon>Saccharomycotina</taxon>
        <taxon>Pichiomycetes</taxon>
        <taxon>Metschnikowiaceae</taxon>
        <taxon>Metschnikowia</taxon>
    </lineage>
</organism>
<keyword evidence="1" id="KW-0689">Ribosomal protein</keyword>
<sequence>MSDKNHTELAQQVQQLSELVQKQGQMIAKTGKQLMEMQLSDVKSRMAQMDAPQQKFNIEDYATNEDIVQLVCELQGQLDFMEDRLIARTFNSHMTEVSPELAKIAPLCNKDGTLAPEFFPQTKADLNALEPADLLRLCEFYELIMENEADPELEAIVKSDTLTPEDAEKLMNTSLGTKTVEQKLAQFTADDIADLFDEFARFIGVRIRKGPEW</sequence>
<keyword evidence="2" id="KW-1185">Reference proteome</keyword>
<dbReference type="EMBL" id="CP034459">
    <property type="protein sequence ID" value="QBM89396.1"/>
    <property type="molecule type" value="Genomic_DNA"/>
</dbReference>
<dbReference type="Pfam" id="PF07957">
    <property type="entry name" value="DUF3294"/>
    <property type="match status" value="1"/>
</dbReference>
<proteinExistence type="predicted"/>
<evidence type="ECO:0000313" key="2">
    <source>
        <dbReference type="Proteomes" id="UP000292447"/>
    </source>
</evidence>
<keyword evidence="1" id="KW-0687">Ribonucleoprotein</keyword>
<dbReference type="Proteomes" id="UP000292447">
    <property type="component" value="Chromosome IV"/>
</dbReference>
<accession>A0A4P6XSN5</accession>
<name>A0A4P6XSN5_9ASCO</name>
<gene>
    <name evidence="1" type="primary">MPUL0D04670</name>
    <name evidence="1" type="ORF">METSCH_D04670</name>
</gene>
<dbReference type="STRING" id="2163413.A0A4P6XSN5"/>
<protein>
    <submittedName>
        <fullName evidence="1">SSU ribosomal protein MRPS8</fullName>
    </submittedName>
</protein>